<reference evidence="9" key="1">
    <citation type="journal article" date="2021" name="Sci. Rep.">
        <title>Diploid genomic architecture of Nitzschia inconspicua, an elite biomass production diatom.</title>
        <authorList>
            <person name="Oliver A."/>
            <person name="Podell S."/>
            <person name="Pinowska A."/>
            <person name="Traller J.C."/>
            <person name="Smith S.R."/>
            <person name="McClure R."/>
            <person name="Beliaev A."/>
            <person name="Bohutskyi P."/>
            <person name="Hill E.A."/>
            <person name="Rabines A."/>
            <person name="Zheng H."/>
            <person name="Allen L.Z."/>
            <person name="Kuo A."/>
            <person name="Grigoriev I.V."/>
            <person name="Allen A.E."/>
            <person name="Hazlebeck D."/>
            <person name="Allen E.E."/>
        </authorList>
    </citation>
    <scope>NUCLEOTIDE SEQUENCE</scope>
    <source>
        <strain evidence="9">Hildebrandi</strain>
    </source>
</reference>
<dbReference type="GO" id="GO:0044341">
    <property type="term" value="P:sodium-dependent phosphate transport"/>
    <property type="evidence" value="ECO:0007669"/>
    <property type="project" value="InterPro"/>
</dbReference>
<dbReference type="PANTHER" id="PTHR10010">
    <property type="entry name" value="SOLUTE CARRIER FAMILY 34 SODIUM PHOSPHATE , MEMBER 2-RELATED"/>
    <property type="match status" value="1"/>
</dbReference>
<evidence type="ECO:0000313" key="10">
    <source>
        <dbReference type="Proteomes" id="UP000693970"/>
    </source>
</evidence>
<dbReference type="Pfam" id="PF02690">
    <property type="entry name" value="Na_Pi_cotrans"/>
    <property type="match status" value="1"/>
</dbReference>
<dbReference type="AlphaFoldDB" id="A0A9K3K6Z3"/>
<feature type="transmembrane region" description="Helical" evidence="8">
    <location>
        <begin position="83"/>
        <end position="106"/>
    </location>
</feature>
<feature type="transmembrane region" description="Helical" evidence="8">
    <location>
        <begin position="20"/>
        <end position="45"/>
    </location>
</feature>
<evidence type="ECO:0000313" key="9">
    <source>
        <dbReference type="EMBL" id="KAG7338153.1"/>
    </source>
</evidence>
<evidence type="ECO:0000256" key="6">
    <source>
        <dbReference type="ARBA" id="ARBA00023136"/>
    </source>
</evidence>
<evidence type="ECO:0000256" key="4">
    <source>
        <dbReference type="ARBA" id="ARBA00022692"/>
    </source>
</evidence>
<keyword evidence="6 8" id="KW-0472">Membrane</keyword>
<dbReference type="InterPro" id="IPR003841">
    <property type="entry name" value="Na/Pi_transpt"/>
</dbReference>
<comment type="similarity">
    <text evidence="2">Belongs to the SLC34A transporter family.</text>
</comment>
<comment type="caution">
    <text evidence="9">The sequence shown here is derived from an EMBL/GenBank/DDBJ whole genome shotgun (WGS) entry which is preliminary data.</text>
</comment>
<evidence type="ECO:0000256" key="3">
    <source>
        <dbReference type="ARBA" id="ARBA00022475"/>
    </source>
</evidence>
<comment type="subcellular location">
    <subcellularLocation>
        <location evidence="1">Cell membrane</location>
        <topology evidence="1">Multi-pass membrane protein</topology>
    </subcellularLocation>
</comment>
<feature type="compositionally biased region" description="Acidic residues" evidence="7">
    <location>
        <begin position="244"/>
        <end position="255"/>
    </location>
</feature>
<reference evidence="9" key="2">
    <citation type="submission" date="2021-04" db="EMBL/GenBank/DDBJ databases">
        <authorList>
            <person name="Podell S."/>
        </authorList>
    </citation>
    <scope>NUCLEOTIDE SEQUENCE</scope>
    <source>
        <strain evidence="9">Hildebrandi</strain>
    </source>
</reference>
<keyword evidence="3" id="KW-1003">Cell membrane</keyword>
<dbReference type="GO" id="GO:0005886">
    <property type="term" value="C:plasma membrane"/>
    <property type="evidence" value="ECO:0007669"/>
    <property type="project" value="UniProtKB-SubCell"/>
</dbReference>
<dbReference type="NCBIfam" id="NF037997">
    <property type="entry name" value="Na_Pi_symport"/>
    <property type="match status" value="1"/>
</dbReference>
<evidence type="ECO:0000256" key="5">
    <source>
        <dbReference type="ARBA" id="ARBA00022989"/>
    </source>
</evidence>
<evidence type="ECO:0000256" key="8">
    <source>
        <dbReference type="SAM" id="Phobius"/>
    </source>
</evidence>
<evidence type="ECO:0000256" key="7">
    <source>
        <dbReference type="SAM" id="MobiDB-lite"/>
    </source>
</evidence>
<gene>
    <name evidence="9" type="ORF">IV203_022851</name>
</gene>
<protein>
    <submittedName>
        <fullName evidence="9">Na+/phosphate symporter</fullName>
    </submittedName>
</protein>
<organism evidence="9 10">
    <name type="scientific">Nitzschia inconspicua</name>
    <dbReference type="NCBI Taxonomy" id="303405"/>
    <lineage>
        <taxon>Eukaryota</taxon>
        <taxon>Sar</taxon>
        <taxon>Stramenopiles</taxon>
        <taxon>Ochrophyta</taxon>
        <taxon>Bacillariophyta</taxon>
        <taxon>Bacillariophyceae</taxon>
        <taxon>Bacillariophycidae</taxon>
        <taxon>Bacillariales</taxon>
        <taxon>Bacillariaceae</taxon>
        <taxon>Nitzschia</taxon>
    </lineage>
</organism>
<dbReference type="EMBL" id="JAGRRH010000064">
    <property type="protein sequence ID" value="KAG7338153.1"/>
    <property type="molecule type" value="Genomic_DNA"/>
</dbReference>
<feature type="transmembrane region" description="Helical" evidence="8">
    <location>
        <begin position="57"/>
        <end position="77"/>
    </location>
</feature>
<evidence type="ECO:0000256" key="2">
    <source>
        <dbReference type="ARBA" id="ARBA00005808"/>
    </source>
</evidence>
<accession>A0A9K3K6Z3</accession>
<feature type="transmembrane region" description="Helical" evidence="8">
    <location>
        <begin position="127"/>
        <end position="149"/>
    </location>
</feature>
<sequence>MLLGMSTRIIYKSTNINGYLAMLIGCALTILVQSSSITTSTFTPLVGLGVIRLEQMYPLTLGANIGTTITALLAALLSTTEALQVALSHLFFNVSGIIVYYPIPLLRKVPLHAARQLGRATRIWRGFPIMYIIVMFFLLELLLLGLSALFTNGAIGLTVLGSMLTIVLFFLLLWAVYWWRWQGGKDSCYNCMVQRQKRHEVNKNLPEDMEYLKNKIIELQEHTGLIDDDVDANDVDEKFKPDIEDGSEENTADTA</sequence>
<feature type="region of interest" description="Disordered" evidence="7">
    <location>
        <begin position="232"/>
        <end position="255"/>
    </location>
</feature>
<name>A0A9K3K6Z3_9STRA</name>
<dbReference type="Proteomes" id="UP000693970">
    <property type="component" value="Unassembled WGS sequence"/>
</dbReference>
<dbReference type="GO" id="GO:0005436">
    <property type="term" value="F:sodium:phosphate symporter activity"/>
    <property type="evidence" value="ECO:0007669"/>
    <property type="project" value="InterPro"/>
</dbReference>
<evidence type="ECO:0000256" key="1">
    <source>
        <dbReference type="ARBA" id="ARBA00004651"/>
    </source>
</evidence>
<feature type="transmembrane region" description="Helical" evidence="8">
    <location>
        <begin position="155"/>
        <end position="179"/>
    </location>
</feature>
<keyword evidence="4 8" id="KW-0812">Transmembrane</keyword>
<dbReference type="PANTHER" id="PTHR10010:SF46">
    <property type="entry name" value="SODIUM-DEPENDENT PHOSPHATE TRANSPORT PROTEIN 2B"/>
    <property type="match status" value="1"/>
</dbReference>
<proteinExistence type="inferred from homology"/>
<dbReference type="OrthoDB" id="67833at2759"/>
<keyword evidence="5 8" id="KW-1133">Transmembrane helix</keyword>
<keyword evidence="10" id="KW-1185">Reference proteome</keyword>